<dbReference type="Gene3D" id="2.10.90.10">
    <property type="entry name" value="Cystine-knot cytokines"/>
    <property type="match status" value="1"/>
</dbReference>
<evidence type="ECO:0000256" key="7">
    <source>
        <dbReference type="ARBA" id="ARBA00023180"/>
    </source>
</evidence>
<organism evidence="11 12">
    <name type="scientific">Rhipicephalus sanguineus</name>
    <name type="common">Brown dog tick</name>
    <name type="synonym">Ixodes sanguineus</name>
    <dbReference type="NCBI Taxonomy" id="34632"/>
    <lineage>
        <taxon>Eukaryota</taxon>
        <taxon>Metazoa</taxon>
        <taxon>Ecdysozoa</taxon>
        <taxon>Arthropoda</taxon>
        <taxon>Chelicerata</taxon>
        <taxon>Arachnida</taxon>
        <taxon>Acari</taxon>
        <taxon>Parasitiformes</taxon>
        <taxon>Ixodida</taxon>
        <taxon>Ixodoidea</taxon>
        <taxon>Ixodidae</taxon>
        <taxon>Rhipicephalinae</taxon>
        <taxon>Rhipicephalus</taxon>
        <taxon>Rhipicephalus</taxon>
    </lineage>
</organism>
<dbReference type="GO" id="GO:0030178">
    <property type="term" value="P:negative regulation of Wnt signaling pathway"/>
    <property type="evidence" value="ECO:0007669"/>
    <property type="project" value="TreeGrafter"/>
</dbReference>
<reference evidence="11" key="2">
    <citation type="submission" date="2021-09" db="EMBL/GenBank/DDBJ databases">
        <authorList>
            <person name="Jia N."/>
            <person name="Wang J."/>
            <person name="Shi W."/>
            <person name="Du L."/>
            <person name="Sun Y."/>
            <person name="Zhan W."/>
            <person name="Jiang J."/>
            <person name="Wang Q."/>
            <person name="Zhang B."/>
            <person name="Ji P."/>
            <person name="Sakyi L.B."/>
            <person name="Cui X."/>
            <person name="Yuan T."/>
            <person name="Jiang B."/>
            <person name="Yang W."/>
            <person name="Lam T.T.-Y."/>
            <person name="Chang Q."/>
            <person name="Ding S."/>
            <person name="Wang X."/>
            <person name="Zhu J."/>
            <person name="Ruan X."/>
            <person name="Zhao L."/>
            <person name="Wei J."/>
            <person name="Que T."/>
            <person name="Du C."/>
            <person name="Cheng J."/>
            <person name="Dai P."/>
            <person name="Han X."/>
            <person name="Huang E."/>
            <person name="Gao Y."/>
            <person name="Liu J."/>
            <person name="Shao H."/>
            <person name="Ye R."/>
            <person name="Li L."/>
            <person name="Wei W."/>
            <person name="Wang X."/>
            <person name="Wang C."/>
            <person name="Huo Q."/>
            <person name="Li W."/>
            <person name="Guo W."/>
            <person name="Chen H."/>
            <person name="Chen S."/>
            <person name="Zhou L."/>
            <person name="Zhou L."/>
            <person name="Ni X."/>
            <person name="Tian J."/>
            <person name="Zhou Y."/>
            <person name="Sheng Y."/>
            <person name="Liu T."/>
            <person name="Pan Y."/>
            <person name="Xia L."/>
            <person name="Li J."/>
            <person name="Zhao F."/>
            <person name="Cao W."/>
        </authorList>
    </citation>
    <scope>NUCLEOTIDE SEQUENCE</scope>
    <source>
        <strain evidence="11">Rsan-2018</strain>
        <tissue evidence="11">Larvae</tissue>
    </source>
</reference>
<evidence type="ECO:0000256" key="9">
    <source>
        <dbReference type="SAM" id="SignalP"/>
    </source>
</evidence>
<dbReference type="GO" id="GO:0036122">
    <property type="term" value="F:BMP binding"/>
    <property type="evidence" value="ECO:0007669"/>
    <property type="project" value="TreeGrafter"/>
</dbReference>
<dbReference type="InterPro" id="IPR029034">
    <property type="entry name" value="Cystine-knot_cytokine"/>
</dbReference>
<dbReference type="OrthoDB" id="6624188at2759"/>
<dbReference type="GO" id="GO:0005615">
    <property type="term" value="C:extracellular space"/>
    <property type="evidence" value="ECO:0007669"/>
    <property type="project" value="InterPro"/>
</dbReference>
<dbReference type="GO" id="GO:0030514">
    <property type="term" value="P:negative regulation of BMP signaling pathway"/>
    <property type="evidence" value="ECO:0007669"/>
    <property type="project" value="TreeGrafter"/>
</dbReference>
<comment type="subcellular location">
    <subcellularLocation>
        <location evidence="1">Secreted</location>
    </subcellularLocation>
</comment>
<gene>
    <name evidence="11" type="ORF">HPB52_022833</name>
</gene>
<evidence type="ECO:0000256" key="5">
    <source>
        <dbReference type="ARBA" id="ARBA00022729"/>
    </source>
</evidence>
<keyword evidence="6" id="KW-1015">Disulfide bond</keyword>
<dbReference type="PROSITE" id="PS01225">
    <property type="entry name" value="CTCK_2"/>
    <property type="match status" value="1"/>
</dbReference>
<comment type="caution">
    <text evidence="11">The sequence shown here is derived from an EMBL/GenBank/DDBJ whole genome shotgun (WGS) entry which is preliminary data.</text>
</comment>
<dbReference type="VEuPathDB" id="VectorBase:RSAN_029236"/>
<accession>A0A9D4SVJ3</accession>
<keyword evidence="12" id="KW-1185">Reference proteome</keyword>
<feature type="signal peptide" evidence="9">
    <location>
        <begin position="1"/>
        <end position="26"/>
    </location>
</feature>
<keyword evidence="5 9" id="KW-0732">Signal</keyword>
<evidence type="ECO:0000256" key="8">
    <source>
        <dbReference type="PROSITE-ProRule" id="PRU00039"/>
    </source>
</evidence>
<evidence type="ECO:0000256" key="2">
    <source>
        <dbReference type="ARBA" id="ARBA00007850"/>
    </source>
</evidence>
<protein>
    <recommendedName>
        <fullName evidence="10">CTCK domain-containing protein</fullName>
    </recommendedName>
</protein>
<evidence type="ECO:0000313" key="12">
    <source>
        <dbReference type="Proteomes" id="UP000821837"/>
    </source>
</evidence>
<evidence type="ECO:0000256" key="3">
    <source>
        <dbReference type="ARBA" id="ARBA00022525"/>
    </source>
</evidence>
<dbReference type="OMA" id="RACKCVR"/>
<proteinExistence type="inferred from homology"/>
<feature type="chain" id="PRO_5038932695" description="CTCK domain-containing protein" evidence="9">
    <location>
        <begin position="27"/>
        <end position="146"/>
    </location>
</feature>
<evidence type="ECO:0000256" key="6">
    <source>
        <dbReference type="ARBA" id="ARBA00023157"/>
    </source>
</evidence>
<dbReference type="EMBL" id="JABSTV010001251">
    <property type="protein sequence ID" value="KAH7952403.1"/>
    <property type="molecule type" value="Genomic_DNA"/>
</dbReference>
<comment type="similarity">
    <text evidence="2">Belongs to the sclerostin family.</text>
</comment>
<keyword evidence="7" id="KW-0325">Glycoprotein</keyword>
<evidence type="ECO:0000256" key="4">
    <source>
        <dbReference type="ARBA" id="ARBA00022687"/>
    </source>
</evidence>
<evidence type="ECO:0000313" key="11">
    <source>
        <dbReference type="EMBL" id="KAH7952403.1"/>
    </source>
</evidence>
<keyword evidence="3" id="KW-0964">Secreted</keyword>
<keyword evidence="4" id="KW-0879">Wnt signaling pathway</keyword>
<name>A0A9D4SVJ3_RHISA</name>
<feature type="domain" description="CTCK" evidence="10">
    <location>
        <begin position="51"/>
        <end position="140"/>
    </location>
</feature>
<sequence>MKRKMAMLPNIKLVFLVLFLTGSAFGAVSYSNEQQTPMEADVRRGSPMLGCKELRSKRYISDGHCTSARPLLEVVCAGACLPLDQLPWYSDGSPAAASASWSCEPGAVRLRRVHLLCPNGERQSYRVPVVRACKCVRNLEHATHGS</sequence>
<dbReference type="Proteomes" id="UP000821837">
    <property type="component" value="Chromosome 5"/>
</dbReference>
<reference evidence="11" key="1">
    <citation type="journal article" date="2020" name="Cell">
        <title>Large-Scale Comparative Analyses of Tick Genomes Elucidate Their Genetic Diversity and Vector Capacities.</title>
        <authorList>
            <consortium name="Tick Genome and Microbiome Consortium (TIGMIC)"/>
            <person name="Jia N."/>
            <person name="Wang J."/>
            <person name="Shi W."/>
            <person name="Du L."/>
            <person name="Sun Y."/>
            <person name="Zhan W."/>
            <person name="Jiang J.F."/>
            <person name="Wang Q."/>
            <person name="Zhang B."/>
            <person name="Ji P."/>
            <person name="Bell-Sakyi L."/>
            <person name="Cui X.M."/>
            <person name="Yuan T.T."/>
            <person name="Jiang B.G."/>
            <person name="Yang W.F."/>
            <person name="Lam T.T."/>
            <person name="Chang Q.C."/>
            <person name="Ding S.J."/>
            <person name="Wang X.J."/>
            <person name="Zhu J.G."/>
            <person name="Ruan X.D."/>
            <person name="Zhao L."/>
            <person name="Wei J.T."/>
            <person name="Ye R.Z."/>
            <person name="Que T.C."/>
            <person name="Du C.H."/>
            <person name="Zhou Y.H."/>
            <person name="Cheng J.X."/>
            <person name="Dai P.F."/>
            <person name="Guo W.B."/>
            <person name="Han X.H."/>
            <person name="Huang E.J."/>
            <person name="Li L.F."/>
            <person name="Wei W."/>
            <person name="Gao Y.C."/>
            <person name="Liu J.Z."/>
            <person name="Shao H.Z."/>
            <person name="Wang X."/>
            <person name="Wang C.C."/>
            <person name="Yang T.C."/>
            <person name="Huo Q.B."/>
            <person name="Li W."/>
            <person name="Chen H.Y."/>
            <person name="Chen S.E."/>
            <person name="Zhou L.G."/>
            <person name="Ni X.B."/>
            <person name="Tian J.H."/>
            <person name="Sheng Y."/>
            <person name="Liu T."/>
            <person name="Pan Y.S."/>
            <person name="Xia L.Y."/>
            <person name="Li J."/>
            <person name="Zhao F."/>
            <person name="Cao W.C."/>
        </authorList>
    </citation>
    <scope>NUCLEOTIDE SEQUENCE</scope>
    <source>
        <strain evidence="11">Rsan-2018</strain>
    </source>
</reference>
<dbReference type="AlphaFoldDB" id="A0A9D4SVJ3"/>
<dbReference type="Pfam" id="PF05463">
    <property type="entry name" value="Sclerostin"/>
    <property type="match status" value="1"/>
</dbReference>
<dbReference type="PANTHER" id="PTHR14903">
    <property type="entry name" value="SCLEROSTIN-RELATED"/>
    <property type="match status" value="1"/>
</dbReference>
<evidence type="ECO:0000259" key="10">
    <source>
        <dbReference type="PROSITE" id="PS01225"/>
    </source>
</evidence>
<comment type="caution">
    <text evidence="8">Lacks conserved residue(s) required for the propagation of feature annotation.</text>
</comment>
<evidence type="ECO:0000256" key="1">
    <source>
        <dbReference type="ARBA" id="ARBA00004613"/>
    </source>
</evidence>
<dbReference type="InterPro" id="IPR008835">
    <property type="entry name" value="Sclerostin/SOSTDC1"/>
</dbReference>
<dbReference type="PANTHER" id="PTHR14903:SF6">
    <property type="entry name" value="CTCK DOMAIN-CONTAINING PROTEIN"/>
    <property type="match status" value="1"/>
</dbReference>
<dbReference type="InterPro" id="IPR006207">
    <property type="entry name" value="Cys_knot_C"/>
</dbReference>
<dbReference type="GO" id="GO:0016055">
    <property type="term" value="P:Wnt signaling pathway"/>
    <property type="evidence" value="ECO:0007669"/>
    <property type="project" value="UniProtKB-KW"/>
</dbReference>